<evidence type="ECO:0000313" key="2">
    <source>
        <dbReference type="Proteomes" id="UP000195402"/>
    </source>
</evidence>
<dbReference type="AlphaFoldDB" id="A0A200Q3C7"/>
<reference evidence="1 2" key="1">
    <citation type="journal article" date="2017" name="Mol. Plant">
        <title>The Genome of Medicinal Plant Macleaya cordata Provides New Insights into Benzylisoquinoline Alkaloids Metabolism.</title>
        <authorList>
            <person name="Liu X."/>
            <person name="Liu Y."/>
            <person name="Huang P."/>
            <person name="Ma Y."/>
            <person name="Qing Z."/>
            <person name="Tang Q."/>
            <person name="Cao H."/>
            <person name="Cheng P."/>
            <person name="Zheng Y."/>
            <person name="Yuan Z."/>
            <person name="Zhou Y."/>
            <person name="Liu J."/>
            <person name="Tang Z."/>
            <person name="Zhuo Y."/>
            <person name="Zhang Y."/>
            <person name="Yu L."/>
            <person name="Huang J."/>
            <person name="Yang P."/>
            <person name="Peng Q."/>
            <person name="Zhang J."/>
            <person name="Jiang W."/>
            <person name="Zhang Z."/>
            <person name="Lin K."/>
            <person name="Ro D.K."/>
            <person name="Chen X."/>
            <person name="Xiong X."/>
            <person name="Shang Y."/>
            <person name="Huang S."/>
            <person name="Zeng J."/>
        </authorList>
    </citation>
    <scope>NUCLEOTIDE SEQUENCE [LARGE SCALE GENOMIC DNA]</scope>
    <source>
        <strain evidence="2">cv. BLH2017</strain>
        <tissue evidence="1">Root</tissue>
    </source>
</reference>
<dbReference type="EMBL" id="MVGT01003197">
    <property type="protein sequence ID" value="OVA04935.1"/>
    <property type="molecule type" value="Genomic_DNA"/>
</dbReference>
<organism evidence="1 2">
    <name type="scientific">Macleaya cordata</name>
    <name type="common">Five-seeded plume-poppy</name>
    <name type="synonym">Bocconia cordata</name>
    <dbReference type="NCBI Taxonomy" id="56857"/>
    <lineage>
        <taxon>Eukaryota</taxon>
        <taxon>Viridiplantae</taxon>
        <taxon>Streptophyta</taxon>
        <taxon>Embryophyta</taxon>
        <taxon>Tracheophyta</taxon>
        <taxon>Spermatophyta</taxon>
        <taxon>Magnoliopsida</taxon>
        <taxon>Ranunculales</taxon>
        <taxon>Papaveraceae</taxon>
        <taxon>Papaveroideae</taxon>
        <taxon>Macleaya</taxon>
    </lineage>
</organism>
<proteinExistence type="predicted"/>
<dbReference type="InParanoid" id="A0A200Q3C7"/>
<comment type="caution">
    <text evidence="1">The sequence shown here is derived from an EMBL/GenBank/DDBJ whole genome shotgun (WGS) entry which is preliminary data.</text>
</comment>
<accession>A0A200Q3C7</accession>
<evidence type="ECO:0000313" key="1">
    <source>
        <dbReference type="EMBL" id="OVA04935.1"/>
    </source>
</evidence>
<protein>
    <submittedName>
        <fullName evidence="1">Uncharacterized protein</fullName>
    </submittedName>
</protein>
<sequence>MAFLLQDGFQIRSNPHTVHVAGKVLLRSLQSSLRVLPLSSVQKFPLLHKIDKRRRESFAAHTVVDPSHTSWSFDFSRVLNGAEMSDDGFLTQ</sequence>
<keyword evidence="2" id="KW-1185">Reference proteome</keyword>
<gene>
    <name evidence="1" type="ORF">BVC80_8875g10</name>
</gene>
<dbReference type="Proteomes" id="UP000195402">
    <property type="component" value="Unassembled WGS sequence"/>
</dbReference>
<name>A0A200Q3C7_MACCD</name>